<feature type="transmembrane region" description="Helical" evidence="2">
    <location>
        <begin position="106"/>
        <end position="125"/>
    </location>
</feature>
<reference evidence="3 4" key="1">
    <citation type="submission" date="2018-07" db="EMBL/GenBank/DDBJ databases">
        <title>Sequencing the genomes of 1000 actinobacteria strains.</title>
        <authorList>
            <person name="Klenk H.-P."/>
        </authorList>
    </citation>
    <scope>NUCLEOTIDE SEQUENCE [LARGE SCALE GENOMIC DNA]</scope>
    <source>
        <strain evidence="3 4">DSM 14442</strain>
    </source>
</reference>
<accession>A0A3D9L9U8</accession>
<dbReference type="Proteomes" id="UP000256727">
    <property type="component" value="Unassembled WGS sequence"/>
</dbReference>
<proteinExistence type="predicted"/>
<evidence type="ECO:0000313" key="4">
    <source>
        <dbReference type="Proteomes" id="UP000256727"/>
    </source>
</evidence>
<protein>
    <submittedName>
        <fullName evidence="3">ABC-2 type transport system permease protein</fullName>
    </submittedName>
</protein>
<dbReference type="EMBL" id="QREH01000001">
    <property type="protein sequence ID" value="REE03128.1"/>
    <property type="molecule type" value="Genomic_DNA"/>
</dbReference>
<organism evidence="3 4">
    <name type="scientific">Citricoccus muralis</name>
    <dbReference type="NCBI Taxonomy" id="169134"/>
    <lineage>
        <taxon>Bacteria</taxon>
        <taxon>Bacillati</taxon>
        <taxon>Actinomycetota</taxon>
        <taxon>Actinomycetes</taxon>
        <taxon>Micrococcales</taxon>
        <taxon>Micrococcaceae</taxon>
        <taxon>Citricoccus</taxon>
    </lineage>
</organism>
<gene>
    <name evidence="3" type="ORF">C8E99_0930</name>
</gene>
<feature type="transmembrane region" description="Helical" evidence="2">
    <location>
        <begin position="146"/>
        <end position="172"/>
    </location>
</feature>
<feature type="transmembrane region" description="Helical" evidence="2">
    <location>
        <begin position="484"/>
        <end position="504"/>
    </location>
</feature>
<dbReference type="AlphaFoldDB" id="A0A3D9L9U8"/>
<keyword evidence="2" id="KW-1133">Transmembrane helix</keyword>
<evidence type="ECO:0000256" key="1">
    <source>
        <dbReference type="SAM" id="MobiDB-lite"/>
    </source>
</evidence>
<feature type="transmembrane region" description="Helical" evidence="2">
    <location>
        <begin position="527"/>
        <end position="548"/>
    </location>
</feature>
<evidence type="ECO:0000313" key="3">
    <source>
        <dbReference type="EMBL" id="REE03128.1"/>
    </source>
</evidence>
<evidence type="ECO:0000256" key="2">
    <source>
        <dbReference type="SAM" id="Phobius"/>
    </source>
</evidence>
<feature type="transmembrane region" description="Helical" evidence="2">
    <location>
        <begin position="43"/>
        <end position="61"/>
    </location>
</feature>
<dbReference type="GO" id="GO:0005886">
    <property type="term" value="C:plasma membrane"/>
    <property type="evidence" value="ECO:0007669"/>
    <property type="project" value="UniProtKB-SubCell"/>
</dbReference>
<comment type="caution">
    <text evidence="3">The sequence shown here is derived from an EMBL/GenBank/DDBJ whole genome shotgun (WGS) entry which is preliminary data.</text>
</comment>
<feature type="transmembrane region" description="Helical" evidence="2">
    <location>
        <begin position="184"/>
        <end position="206"/>
    </location>
</feature>
<dbReference type="GO" id="GO:0140359">
    <property type="term" value="F:ABC-type transporter activity"/>
    <property type="evidence" value="ECO:0007669"/>
    <property type="project" value="InterPro"/>
</dbReference>
<feature type="transmembrane region" description="Helical" evidence="2">
    <location>
        <begin position="454"/>
        <end position="477"/>
    </location>
</feature>
<sequence length="556" mass="58132">MTALDRRRPLAAGPTHAAPKAGSSFTGTGALLRLNLRLDRVRILLWTVAVGLGVYGSVYSLDQAFTTEEAIQARGALLTNPATIMMTGPAFAADDYTFGAMVANELSLYVFLTAAIMAILLAVRHTRAEEESGRLEMIRALPVGRFAPATAAVGTVALACFLVGAATTLGLVSVGHEDLELNSSLALGAGTALTGLVFAALATVAAQLTEHARSATGMAMAGVAVAYLLRGVGDVIENTGSWLSWFSPFAWAQQTRLFVDLRWWPLAVSLAVIVVLFALAIILSHRRDLGAGLRPARRGPATAAGGLHSPAGLAGRLQRGSALAWGVGVFFFAIAMGSLANSLDGMLEENPALAEWIAVDGTDLTAEFAAVILSFVMVAPLILGVSGILALQGEESTGRSELLLVSGRTRSGYLAGWSATVGLQMAALTLLGGVGVGVGVWAGTGDRHWVGEMTLAAAAYLPALLVASTLALALFGFLPRWTVIAWLFVVWIALALFLGDLLQLPDWALDLSPFSHTPALPAQDTEVAPLLAMTAIAVALTAVGLWGYRRRDLQSR</sequence>
<keyword evidence="2" id="KW-0812">Transmembrane</keyword>
<feature type="transmembrane region" description="Helical" evidence="2">
    <location>
        <begin position="368"/>
        <end position="391"/>
    </location>
</feature>
<name>A0A3D9L9U8_9MICC</name>
<feature type="transmembrane region" description="Helical" evidence="2">
    <location>
        <begin position="412"/>
        <end position="442"/>
    </location>
</feature>
<keyword evidence="4" id="KW-1185">Reference proteome</keyword>
<feature type="transmembrane region" description="Helical" evidence="2">
    <location>
        <begin position="322"/>
        <end position="340"/>
    </location>
</feature>
<dbReference type="RefSeq" id="WP_245952088.1">
    <property type="nucleotide sequence ID" value="NZ_QREH01000001.1"/>
</dbReference>
<keyword evidence="2" id="KW-0472">Membrane</keyword>
<feature type="transmembrane region" description="Helical" evidence="2">
    <location>
        <begin position="218"/>
        <end position="236"/>
    </location>
</feature>
<feature type="region of interest" description="Disordered" evidence="1">
    <location>
        <begin position="1"/>
        <end position="22"/>
    </location>
</feature>
<feature type="transmembrane region" description="Helical" evidence="2">
    <location>
        <begin position="263"/>
        <end position="284"/>
    </location>
</feature>